<gene>
    <name evidence="1" type="ORF">KK488_03260</name>
</gene>
<organism evidence="1 2">
    <name type="scientific">Sphingobium nicotianae</name>
    <dbReference type="NCBI Taxonomy" id="2782607"/>
    <lineage>
        <taxon>Bacteria</taxon>
        <taxon>Pseudomonadati</taxon>
        <taxon>Pseudomonadota</taxon>
        <taxon>Alphaproteobacteria</taxon>
        <taxon>Sphingomonadales</taxon>
        <taxon>Sphingomonadaceae</taxon>
        <taxon>Sphingobium</taxon>
    </lineage>
</organism>
<evidence type="ECO:0000313" key="1">
    <source>
        <dbReference type="EMBL" id="MBT2185957.1"/>
    </source>
</evidence>
<dbReference type="EMBL" id="JAHGAW010000002">
    <property type="protein sequence ID" value="MBT2185957.1"/>
    <property type="molecule type" value="Genomic_DNA"/>
</dbReference>
<reference evidence="1" key="1">
    <citation type="submission" date="2021-05" db="EMBL/GenBank/DDBJ databases">
        <title>Genome of Sphingobium sp. strain.</title>
        <authorList>
            <person name="Fan R."/>
        </authorList>
    </citation>
    <scope>NUCLEOTIDE SEQUENCE</scope>
    <source>
        <strain evidence="1">H33</strain>
    </source>
</reference>
<comment type="caution">
    <text evidence="1">The sequence shown here is derived from an EMBL/GenBank/DDBJ whole genome shotgun (WGS) entry which is preliminary data.</text>
</comment>
<name>A0A9X1D9Q1_9SPHN</name>
<accession>A0A9X1D9Q1</accession>
<keyword evidence="2" id="KW-1185">Reference proteome</keyword>
<protein>
    <recommendedName>
        <fullName evidence="3">Metallothionein</fullName>
    </recommendedName>
</protein>
<dbReference type="RefSeq" id="WP_214621710.1">
    <property type="nucleotide sequence ID" value="NZ_JAHGAW010000002.1"/>
</dbReference>
<evidence type="ECO:0000313" key="2">
    <source>
        <dbReference type="Proteomes" id="UP001138757"/>
    </source>
</evidence>
<sequence length="52" mass="5552">MTIYTINDQNRSAGCACIVCTCEACACALAATEKCGRPDCTCGPDCRCNRRD</sequence>
<proteinExistence type="predicted"/>
<dbReference type="Proteomes" id="UP001138757">
    <property type="component" value="Unassembled WGS sequence"/>
</dbReference>
<evidence type="ECO:0008006" key="3">
    <source>
        <dbReference type="Google" id="ProtNLM"/>
    </source>
</evidence>
<dbReference type="AlphaFoldDB" id="A0A9X1D9Q1"/>